<protein>
    <submittedName>
        <fullName evidence="1">Uncharacterized protein</fullName>
    </submittedName>
</protein>
<name>A0ACC0SQA7_POPTR</name>
<comment type="caution">
    <text evidence="1">The sequence shown here is derived from an EMBL/GenBank/DDBJ whole genome shotgun (WGS) entry which is preliminary data.</text>
</comment>
<organism evidence="1 2">
    <name type="scientific">Populus trichocarpa</name>
    <name type="common">Western balsam poplar</name>
    <name type="synonym">Populus balsamifera subsp. trichocarpa</name>
    <dbReference type="NCBI Taxonomy" id="3694"/>
    <lineage>
        <taxon>Eukaryota</taxon>
        <taxon>Viridiplantae</taxon>
        <taxon>Streptophyta</taxon>
        <taxon>Embryophyta</taxon>
        <taxon>Tracheophyta</taxon>
        <taxon>Spermatophyta</taxon>
        <taxon>Magnoliopsida</taxon>
        <taxon>eudicotyledons</taxon>
        <taxon>Gunneridae</taxon>
        <taxon>Pentapetalae</taxon>
        <taxon>rosids</taxon>
        <taxon>fabids</taxon>
        <taxon>Malpighiales</taxon>
        <taxon>Salicaceae</taxon>
        <taxon>Saliceae</taxon>
        <taxon>Populus</taxon>
    </lineage>
</organism>
<gene>
    <name evidence="1" type="ORF">POPTR_007G086250v4</name>
</gene>
<dbReference type="EMBL" id="CM009296">
    <property type="protein sequence ID" value="KAI9391432.1"/>
    <property type="molecule type" value="Genomic_DNA"/>
</dbReference>
<reference evidence="1 2" key="1">
    <citation type="journal article" date="2006" name="Science">
        <title>The genome of black cottonwood, Populus trichocarpa (Torr. &amp; Gray).</title>
        <authorList>
            <person name="Tuskan G.A."/>
            <person name="Difazio S."/>
            <person name="Jansson S."/>
            <person name="Bohlmann J."/>
            <person name="Grigoriev I."/>
            <person name="Hellsten U."/>
            <person name="Putnam N."/>
            <person name="Ralph S."/>
            <person name="Rombauts S."/>
            <person name="Salamov A."/>
            <person name="Schein J."/>
            <person name="Sterck L."/>
            <person name="Aerts A."/>
            <person name="Bhalerao R.R."/>
            <person name="Bhalerao R.P."/>
            <person name="Blaudez D."/>
            <person name="Boerjan W."/>
            <person name="Brun A."/>
            <person name="Brunner A."/>
            <person name="Busov V."/>
            <person name="Campbell M."/>
            <person name="Carlson J."/>
            <person name="Chalot M."/>
            <person name="Chapman J."/>
            <person name="Chen G.L."/>
            <person name="Cooper D."/>
            <person name="Coutinho P.M."/>
            <person name="Couturier J."/>
            <person name="Covert S."/>
            <person name="Cronk Q."/>
            <person name="Cunningham R."/>
            <person name="Davis J."/>
            <person name="Degroeve S."/>
            <person name="Dejardin A."/>
            <person name="Depamphilis C."/>
            <person name="Detter J."/>
            <person name="Dirks B."/>
            <person name="Dubchak I."/>
            <person name="Duplessis S."/>
            <person name="Ehlting J."/>
            <person name="Ellis B."/>
            <person name="Gendler K."/>
            <person name="Goodstein D."/>
            <person name="Gribskov M."/>
            <person name="Grimwood J."/>
            <person name="Groover A."/>
            <person name="Gunter L."/>
            <person name="Hamberger B."/>
            <person name="Heinze B."/>
            <person name="Helariutta Y."/>
            <person name="Henrissat B."/>
            <person name="Holligan D."/>
            <person name="Holt R."/>
            <person name="Huang W."/>
            <person name="Islam-Faridi N."/>
            <person name="Jones S."/>
            <person name="Jones-Rhoades M."/>
            <person name="Jorgensen R."/>
            <person name="Joshi C."/>
            <person name="Kangasjarvi J."/>
            <person name="Karlsson J."/>
            <person name="Kelleher C."/>
            <person name="Kirkpatrick R."/>
            <person name="Kirst M."/>
            <person name="Kohler A."/>
            <person name="Kalluri U."/>
            <person name="Larimer F."/>
            <person name="Leebens-Mack J."/>
            <person name="Leple J.C."/>
            <person name="Locascio P."/>
            <person name="Lou Y."/>
            <person name="Lucas S."/>
            <person name="Martin F."/>
            <person name="Montanini B."/>
            <person name="Napoli C."/>
            <person name="Nelson D.R."/>
            <person name="Nelson C."/>
            <person name="Nieminen K."/>
            <person name="Nilsson O."/>
            <person name="Pereda V."/>
            <person name="Peter G."/>
            <person name="Philippe R."/>
            <person name="Pilate G."/>
            <person name="Poliakov A."/>
            <person name="Razumovskaya J."/>
            <person name="Richardson P."/>
            <person name="Rinaldi C."/>
            <person name="Ritland K."/>
            <person name="Rouze P."/>
            <person name="Ryaboy D."/>
            <person name="Schmutz J."/>
            <person name="Schrader J."/>
            <person name="Segerman B."/>
            <person name="Shin H."/>
            <person name="Siddiqui A."/>
            <person name="Sterky F."/>
            <person name="Terry A."/>
            <person name="Tsai C.J."/>
            <person name="Uberbacher E."/>
            <person name="Unneberg P."/>
            <person name="Vahala J."/>
            <person name="Wall K."/>
            <person name="Wessler S."/>
            <person name="Yang G."/>
            <person name="Yin T."/>
            <person name="Douglas C."/>
            <person name="Marra M."/>
            <person name="Sandberg G."/>
            <person name="Van de Peer Y."/>
            <person name="Rokhsar D."/>
        </authorList>
    </citation>
    <scope>NUCLEOTIDE SEQUENCE [LARGE SCALE GENOMIC DNA]</scope>
    <source>
        <strain evidence="2">cv. Nisqually</strain>
    </source>
</reference>
<keyword evidence="2" id="KW-1185">Reference proteome</keyword>
<accession>A0ACC0SQA7</accession>
<sequence length="105" mass="11716">MPIKEKSSATLYSLHHSQPFFARFQLKKQPCLHLSSIHISLPSLPIIIALSTTTKHIFLLTTLPQQSTTQTSYHRLLPISSTKTHPKMASLSTNNDDSSSSRKST</sequence>
<evidence type="ECO:0000313" key="1">
    <source>
        <dbReference type="EMBL" id="KAI9391432.1"/>
    </source>
</evidence>
<dbReference type="Proteomes" id="UP000006729">
    <property type="component" value="Chromosome 7"/>
</dbReference>
<evidence type="ECO:0000313" key="2">
    <source>
        <dbReference type="Proteomes" id="UP000006729"/>
    </source>
</evidence>
<proteinExistence type="predicted"/>